<keyword evidence="5" id="KW-1185">Reference proteome</keyword>
<dbReference type="Pfam" id="PF15992">
    <property type="entry name" value="DUF4769"/>
    <property type="match status" value="1"/>
</dbReference>
<dbReference type="EMBL" id="JARPUR010000002">
    <property type="protein sequence ID" value="KAK4882428.1"/>
    <property type="molecule type" value="Genomic_DNA"/>
</dbReference>
<dbReference type="AlphaFoldDB" id="A0AAN7PD47"/>
<feature type="coiled-coil region" evidence="1">
    <location>
        <begin position="306"/>
        <end position="339"/>
    </location>
</feature>
<protein>
    <recommendedName>
        <fullName evidence="3">Myb/SANT-like DNA-binding domain-containing protein</fullName>
    </recommendedName>
</protein>
<organism evidence="4 5">
    <name type="scientific">Aquatica leii</name>
    <dbReference type="NCBI Taxonomy" id="1421715"/>
    <lineage>
        <taxon>Eukaryota</taxon>
        <taxon>Metazoa</taxon>
        <taxon>Ecdysozoa</taxon>
        <taxon>Arthropoda</taxon>
        <taxon>Hexapoda</taxon>
        <taxon>Insecta</taxon>
        <taxon>Pterygota</taxon>
        <taxon>Neoptera</taxon>
        <taxon>Endopterygota</taxon>
        <taxon>Coleoptera</taxon>
        <taxon>Polyphaga</taxon>
        <taxon>Elateriformia</taxon>
        <taxon>Elateroidea</taxon>
        <taxon>Lampyridae</taxon>
        <taxon>Luciolinae</taxon>
        <taxon>Aquatica</taxon>
    </lineage>
</organism>
<gene>
    <name evidence="4" type="ORF">RN001_005747</name>
</gene>
<evidence type="ECO:0000259" key="3">
    <source>
        <dbReference type="Pfam" id="PF13837"/>
    </source>
</evidence>
<name>A0AAN7PD47_9COLE</name>
<dbReference type="InterPro" id="IPR044822">
    <property type="entry name" value="Myb_DNA-bind_4"/>
</dbReference>
<evidence type="ECO:0000256" key="1">
    <source>
        <dbReference type="SAM" id="Coils"/>
    </source>
</evidence>
<evidence type="ECO:0000256" key="2">
    <source>
        <dbReference type="SAM" id="MobiDB-lite"/>
    </source>
</evidence>
<dbReference type="Pfam" id="PF13837">
    <property type="entry name" value="Myb_DNA-bind_4"/>
    <property type="match status" value="1"/>
</dbReference>
<dbReference type="InterPro" id="IPR031934">
    <property type="entry name" value="DUF4769"/>
</dbReference>
<dbReference type="Proteomes" id="UP001353858">
    <property type="component" value="Unassembled WGS sequence"/>
</dbReference>
<accession>A0AAN7PD47</accession>
<feature type="compositionally biased region" description="Polar residues" evidence="2">
    <location>
        <begin position="260"/>
        <end position="285"/>
    </location>
</feature>
<evidence type="ECO:0000313" key="4">
    <source>
        <dbReference type="EMBL" id="KAK4882428.1"/>
    </source>
</evidence>
<reference evidence="5" key="1">
    <citation type="submission" date="2023-01" db="EMBL/GenBank/DDBJ databases">
        <title>Key to firefly adult light organ development and bioluminescence: homeobox transcription factors regulate luciferase expression and transportation to peroxisome.</title>
        <authorList>
            <person name="Fu X."/>
        </authorList>
    </citation>
    <scope>NUCLEOTIDE SEQUENCE [LARGE SCALE GENOMIC DNA]</scope>
</reference>
<feature type="domain" description="Myb/SANT-like DNA-binding" evidence="3">
    <location>
        <begin position="163"/>
        <end position="249"/>
    </location>
</feature>
<evidence type="ECO:0000313" key="5">
    <source>
        <dbReference type="Proteomes" id="UP001353858"/>
    </source>
</evidence>
<comment type="caution">
    <text evidence="4">The sequence shown here is derived from an EMBL/GenBank/DDBJ whole genome shotgun (WGS) entry which is preliminary data.</text>
</comment>
<dbReference type="Gene3D" id="1.10.10.60">
    <property type="entry name" value="Homeodomain-like"/>
    <property type="match status" value="1"/>
</dbReference>
<feature type="region of interest" description="Disordered" evidence="2">
    <location>
        <begin position="260"/>
        <end position="299"/>
    </location>
</feature>
<proteinExistence type="predicted"/>
<keyword evidence="1" id="KW-0175">Coiled coil</keyword>
<sequence length="345" mass="40319">MENLIKYLMAVNVYVDVLKVIKHHFEKLLKNFTLGTQITFEYKLEECSKCLGIPPDQIPASKETIEFSNSHLDTSLLQRIKKHNLMYINESLSPYNRQLLFKNSEYKKTASINEDFVRAQEDQHFLSSLLFHAKANKTAENGESPCNTSISEDQDQNSKTNYAWKYDQVVELIKSMSSHMDDLNHPKKRKQVFEHVANDLLSLQFEVTSVMLQNKWNSLLKSYRKAKDSQNRTGRGPSRFNFFELMDEVLGSNPTNSCSHYINSSTPEPSDQFTCSTPTPENSDQNDVKKAPKQQKLKRDYIHYKREEIANKQKRHEEKLALEREKIQLETRKLDLLEKYLKLKN</sequence>